<dbReference type="InterPro" id="IPR036790">
    <property type="entry name" value="Frizzled_dom_sf"/>
</dbReference>
<evidence type="ECO:0000313" key="6">
    <source>
        <dbReference type="Proteomes" id="UP000005408"/>
    </source>
</evidence>
<dbReference type="PANTHER" id="PTHR11309">
    <property type="entry name" value="FRIZZLED"/>
    <property type="match status" value="1"/>
</dbReference>
<dbReference type="AlphaFoldDB" id="A0A8W8NUF3"/>
<dbReference type="InterPro" id="IPR015526">
    <property type="entry name" value="Frizzled/SFRP"/>
</dbReference>
<feature type="domain" description="FZ" evidence="4">
    <location>
        <begin position="82"/>
        <end position="203"/>
    </location>
</feature>
<dbReference type="SMART" id="SM00063">
    <property type="entry name" value="FRI"/>
    <property type="match status" value="2"/>
</dbReference>
<proteinExistence type="predicted"/>
<sequence length="341" mass="38755">MPEIKGSIYCPVLSFEMYLSKLHPECDRLWQRPKESFLESDAVWFYSSGSTPPATVELIAHNMLDRFVNGLVAISLVISCCHGDDECQEVVVPMCRGLVGYTHTRLPNRFGHVTQSEVYRAIERYWPFMDSDCHKNFRLTVCGTFLPKCSTGSTATVLPCRETCFSAKRGCSQKLKQGGTKWPNRQLKCNRFRRKRQGSCLKAVPNHMAPAPLRYAYCEQNTFSACANLSLQIRTLPNMFLQSDERIIQLEMNQYEALLQSRCHDNLAFLLCGVFAPFCPNDQQPFVLPCRETCEEVEMACAEEFQRLYRGLPWPAKLQCHRYPSGSSQQACATPNDAAIA</sequence>
<dbReference type="PANTHER" id="PTHR11309:SF126">
    <property type="entry name" value="FRIZZLED-2"/>
    <property type="match status" value="1"/>
</dbReference>
<evidence type="ECO:0000259" key="4">
    <source>
        <dbReference type="PROSITE" id="PS50038"/>
    </source>
</evidence>
<dbReference type="GO" id="GO:0017147">
    <property type="term" value="F:Wnt-protein binding"/>
    <property type="evidence" value="ECO:0007669"/>
    <property type="project" value="TreeGrafter"/>
</dbReference>
<dbReference type="Pfam" id="PF01392">
    <property type="entry name" value="Fz"/>
    <property type="match status" value="2"/>
</dbReference>
<evidence type="ECO:0000256" key="1">
    <source>
        <dbReference type="ARBA" id="ARBA00022473"/>
    </source>
</evidence>
<dbReference type="CDD" id="cd07066">
    <property type="entry name" value="CRD_FZ"/>
    <property type="match status" value="1"/>
</dbReference>
<dbReference type="EnsemblMetazoa" id="G7291.7">
    <property type="protein sequence ID" value="G7291.7:cds"/>
    <property type="gene ID" value="G7291"/>
</dbReference>
<dbReference type="GO" id="GO:0005615">
    <property type="term" value="C:extracellular space"/>
    <property type="evidence" value="ECO:0007669"/>
    <property type="project" value="TreeGrafter"/>
</dbReference>
<organism evidence="5 6">
    <name type="scientific">Magallana gigas</name>
    <name type="common">Pacific oyster</name>
    <name type="synonym">Crassostrea gigas</name>
    <dbReference type="NCBI Taxonomy" id="29159"/>
    <lineage>
        <taxon>Eukaryota</taxon>
        <taxon>Metazoa</taxon>
        <taxon>Spiralia</taxon>
        <taxon>Lophotrochozoa</taxon>
        <taxon>Mollusca</taxon>
        <taxon>Bivalvia</taxon>
        <taxon>Autobranchia</taxon>
        <taxon>Pteriomorphia</taxon>
        <taxon>Ostreida</taxon>
        <taxon>Ostreoidea</taxon>
        <taxon>Ostreidae</taxon>
        <taxon>Magallana</taxon>
    </lineage>
</organism>
<keyword evidence="2 3" id="KW-1015">Disulfide bond</keyword>
<protein>
    <recommendedName>
        <fullName evidence="4">FZ domain-containing protein</fullName>
    </recommendedName>
</protein>
<dbReference type="Proteomes" id="UP000005408">
    <property type="component" value="Unassembled WGS sequence"/>
</dbReference>
<keyword evidence="6" id="KW-1185">Reference proteome</keyword>
<dbReference type="GO" id="GO:0035567">
    <property type="term" value="P:non-canonical Wnt signaling pathway"/>
    <property type="evidence" value="ECO:0007669"/>
    <property type="project" value="TreeGrafter"/>
</dbReference>
<feature type="domain" description="FZ" evidence="4">
    <location>
        <begin position="213"/>
        <end position="335"/>
    </location>
</feature>
<feature type="disulfide bond" evidence="3">
    <location>
        <begin position="218"/>
        <end position="279"/>
    </location>
</feature>
<dbReference type="Gene3D" id="1.10.2000.10">
    <property type="entry name" value="Frizzled cysteine-rich domain"/>
    <property type="match status" value="2"/>
</dbReference>
<feature type="disulfide bond" evidence="3">
    <location>
        <begin position="226"/>
        <end position="272"/>
    </location>
</feature>
<evidence type="ECO:0000256" key="3">
    <source>
        <dbReference type="PROSITE-ProRule" id="PRU00090"/>
    </source>
</evidence>
<evidence type="ECO:0000313" key="5">
    <source>
        <dbReference type="EnsemblMetazoa" id="G7291.7:cds"/>
    </source>
</evidence>
<feature type="disulfide bond" evidence="3">
    <location>
        <begin position="133"/>
        <end position="171"/>
    </location>
</feature>
<feature type="disulfide bond" evidence="3">
    <location>
        <begin position="263"/>
        <end position="301"/>
    </location>
</feature>
<comment type="caution">
    <text evidence="3">Lacks conserved residue(s) required for the propagation of feature annotation.</text>
</comment>
<keyword evidence="1" id="KW-0217">Developmental protein</keyword>
<dbReference type="InterPro" id="IPR020067">
    <property type="entry name" value="Frizzled_dom"/>
</dbReference>
<evidence type="ECO:0000256" key="2">
    <source>
        <dbReference type="ARBA" id="ARBA00023157"/>
    </source>
</evidence>
<dbReference type="PROSITE" id="PS50038">
    <property type="entry name" value="FZ"/>
    <property type="match status" value="2"/>
</dbReference>
<accession>A0A8W8NUF3</accession>
<dbReference type="SUPFAM" id="SSF63501">
    <property type="entry name" value="Frizzled cysteine-rich domain"/>
    <property type="match status" value="2"/>
</dbReference>
<reference evidence="5" key="1">
    <citation type="submission" date="2022-08" db="UniProtKB">
        <authorList>
            <consortium name="EnsemblMetazoa"/>
        </authorList>
    </citation>
    <scope>IDENTIFICATION</scope>
    <source>
        <strain evidence="5">05x7-T-G4-1.051#20</strain>
    </source>
</reference>
<name>A0A8W8NUF3_MAGGI</name>
<dbReference type="GO" id="GO:0060070">
    <property type="term" value="P:canonical Wnt signaling pathway"/>
    <property type="evidence" value="ECO:0007669"/>
    <property type="project" value="TreeGrafter"/>
</dbReference>